<sequence length="68" mass="7396">MNKLVGFLLLGFSFLTVAIVYSLHEIANSIKEAASGNFSRGGPPDFIFILIGLSVFISILCFVSKDKK</sequence>
<proteinExistence type="predicted"/>
<evidence type="ECO:0000313" key="2">
    <source>
        <dbReference type="EMBL" id="PPB02188.1"/>
    </source>
</evidence>
<gene>
    <name evidence="2" type="ORF">C4A77_12065</name>
</gene>
<evidence type="ECO:0000313" key="3">
    <source>
        <dbReference type="Proteomes" id="UP000239759"/>
    </source>
</evidence>
<protein>
    <submittedName>
        <fullName evidence="2">Uncharacterized protein</fullName>
    </submittedName>
</protein>
<evidence type="ECO:0000256" key="1">
    <source>
        <dbReference type="SAM" id="Phobius"/>
    </source>
</evidence>
<comment type="caution">
    <text evidence="2">The sequence shown here is derived from an EMBL/GenBank/DDBJ whole genome shotgun (WGS) entry which is preliminary data.</text>
</comment>
<reference evidence="2 3" key="1">
    <citation type="submission" date="2018-02" db="EMBL/GenBank/DDBJ databases">
        <title>Comparative analysis of genomes of three Brevibacillus laterosporus strains producers of potent antimicrobials isolated from silage.</title>
        <authorList>
            <person name="Kojic M."/>
            <person name="Miljkovic M."/>
            <person name="Studholme D."/>
            <person name="Filipic B."/>
        </authorList>
    </citation>
    <scope>NUCLEOTIDE SEQUENCE [LARGE SCALE GENOMIC DNA]</scope>
    <source>
        <strain evidence="2 3">BGSP11</strain>
    </source>
</reference>
<keyword evidence="1" id="KW-0812">Transmembrane</keyword>
<feature type="transmembrane region" description="Helical" evidence="1">
    <location>
        <begin position="46"/>
        <end position="63"/>
    </location>
</feature>
<keyword evidence="1" id="KW-1133">Transmembrane helix</keyword>
<organism evidence="2 3">
    <name type="scientific">Brevibacillus laterosporus</name>
    <name type="common">Bacillus laterosporus</name>
    <dbReference type="NCBI Taxonomy" id="1465"/>
    <lineage>
        <taxon>Bacteria</taxon>
        <taxon>Bacillati</taxon>
        <taxon>Bacillota</taxon>
        <taxon>Bacilli</taxon>
        <taxon>Bacillales</taxon>
        <taxon>Paenibacillaceae</taxon>
        <taxon>Brevibacillus</taxon>
    </lineage>
</organism>
<dbReference type="AlphaFoldDB" id="A0AAP8QDJ3"/>
<keyword evidence="1" id="KW-0472">Membrane</keyword>
<dbReference type="Proteomes" id="UP000239759">
    <property type="component" value="Unassembled WGS sequence"/>
</dbReference>
<dbReference type="EMBL" id="PRKQ01000013">
    <property type="protein sequence ID" value="PPB02188.1"/>
    <property type="molecule type" value="Genomic_DNA"/>
</dbReference>
<accession>A0AAP8QDJ3</accession>
<name>A0AAP8QDJ3_BRELA</name>
<dbReference type="RefSeq" id="WP_094700921.1">
    <property type="nucleotide sequence ID" value="NZ_JAKRCY010000022.1"/>
</dbReference>